<evidence type="ECO:0000256" key="1">
    <source>
        <dbReference type="ARBA" id="ARBA00004123"/>
    </source>
</evidence>
<dbReference type="PANTHER" id="PTHR15641:SF1">
    <property type="entry name" value="ELONGATOR COMPLEX PROTEIN 5"/>
    <property type="match status" value="1"/>
</dbReference>
<comment type="similarity">
    <text evidence="4">Belongs to the ELP5 family.</text>
</comment>
<dbReference type="Proteomes" id="UP000695022">
    <property type="component" value="Unplaced"/>
</dbReference>
<keyword evidence="8" id="KW-0539">Nucleus</keyword>
<evidence type="ECO:0000256" key="9">
    <source>
        <dbReference type="SAM" id="MobiDB-lite"/>
    </source>
</evidence>
<evidence type="ECO:0000256" key="6">
    <source>
        <dbReference type="ARBA" id="ARBA00022490"/>
    </source>
</evidence>
<accession>A0ABM1FB73</accession>
<dbReference type="CDD" id="cd19496">
    <property type="entry name" value="Elp5"/>
    <property type="match status" value="1"/>
</dbReference>
<dbReference type="Gene3D" id="3.40.50.300">
    <property type="entry name" value="P-loop containing nucleotide triphosphate hydrolases"/>
    <property type="match status" value="1"/>
</dbReference>
<dbReference type="InterPro" id="IPR019519">
    <property type="entry name" value="Elp5"/>
</dbReference>
<gene>
    <name evidence="11" type="primary">LOC106821420</name>
</gene>
<dbReference type="RefSeq" id="XP_014681694.1">
    <property type="nucleotide sequence ID" value="XM_014826208.1"/>
</dbReference>
<comment type="pathway">
    <text evidence="3">tRNA modification; 5-methoxycarbonylmethyl-2-thiouridine-tRNA biosynthesis.</text>
</comment>
<evidence type="ECO:0000256" key="2">
    <source>
        <dbReference type="ARBA" id="ARBA00004496"/>
    </source>
</evidence>
<name>A0ABM1FB73_PRICU</name>
<keyword evidence="6" id="KW-0963">Cytoplasm</keyword>
<evidence type="ECO:0000256" key="5">
    <source>
        <dbReference type="ARBA" id="ARBA00020264"/>
    </source>
</evidence>
<proteinExistence type="inferred from homology"/>
<keyword evidence="7" id="KW-0819">tRNA processing</keyword>
<dbReference type="PANTHER" id="PTHR15641">
    <property type="entry name" value="ELONGATOR COMPLEX PROTEIN 5"/>
    <property type="match status" value="1"/>
</dbReference>
<evidence type="ECO:0000256" key="7">
    <source>
        <dbReference type="ARBA" id="ARBA00022694"/>
    </source>
</evidence>
<feature type="region of interest" description="Disordered" evidence="9">
    <location>
        <begin position="262"/>
        <end position="282"/>
    </location>
</feature>
<organism evidence="10 11">
    <name type="scientific">Priapulus caudatus</name>
    <name type="common">Priapulid worm</name>
    <dbReference type="NCBI Taxonomy" id="37621"/>
    <lineage>
        <taxon>Eukaryota</taxon>
        <taxon>Metazoa</taxon>
        <taxon>Ecdysozoa</taxon>
        <taxon>Scalidophora</taxon>
        <taxon>Priapulida</taxon>
        <taxon>Priapulimorpha</taxon>
        <taxon>Priapulimorphida</taxon>
        <taxon>Priapulidae</taxon>
        <taxon>Priapulus</taxon>
    </lineage>
</organism>
<evidence type="ECO:0000313" key="10">
    <source>
        <dbReference type="Proteomes" id="UP000695022"/>
    </source>
</evidence>
<evidence type="ECO:0000313" key="11">
    <source>
        <dbReference type="RefSeq" id="XP_014681694.1"/>
    </source>
</evidence>
<dbReference type="Pfam" id="PF10483">
    <property type="entry name" value="Elong_Iki1"/>
    <property type="match status" value="1"/>
</dbReference>
<evidence type="ECO:0000256" key="4">
    <source>
        <dbReference type="ARBA" id="ARBA00009567"/>
    </source>
</evidence>
<feature type="compositionally biased region" description="Acidic residues" evidence="9">
    <location>
        <begin position="266"/>
        <end position="282"/>
    </location>
</feature>
<reference evidence="11" key="1">
    <citation type="submission" date="2025-08" db="UniProtKB">
        <authorList>
            <consortium name="RefSeq"/>
        </authorList>
    </citation>
    <scope>IDENTIFICATION</scope>
</reference>
<sequence length="282" mass="31231">MLEKILSGAEDTKFCIIEDSTEQPSRSIFKLYVSELTKKNDEVKLLLTEDLEENFLSGLAEAAQGRITIYDGYTDSCNWDGTNCNAAERLINDVKASPVGKVPIMICSLSPLLMRSSANVYRLLHLLTSCKGCQVVIANVHIDMHDDSVIVQLEYLASTIVRVKQNMECSTQHKKPTGKVIKKTEVLTIADDYSLDSCKELVALKMPPGGTTVAEPPNPAANLSFSLTLRETEKEARSQLVLLYTHKRSDIVPVVPSGGQIFYQPDEADDFDEDDPDDDLDI</sequence>
<evidence type="ECO:0000256" key="3">
    <source>
        <dbReference type="ARBA" id="ARBA00005043"/>
    </source>
</evidence>
<keyword evidence="10" id="KW-1185">Reference proteome</keyword>
<comment type="subcellular location">
    <subcellularLocation>
        <location evidence="2">Cytoplasm</location>
    </subcellularLocation>
    <subcellularLocation>
        <location evidence="1">Nucleus</location>
    </subcellularLocation>
</comment>
<dbReference type="GeneID" id="106821420"/>
<dbReference type="InterPro" id="IPR027417">
    <property type="entry name" value="P-loop_NTPase"/>
</dbReference>
<evidence type="ECO:0000256" key="8">
    <source>
        <dbReference type="ARBA" id="ARBA00023242"/>
    </source>
</evidence>
<protein>
    <recommendedName>
        <fullName evidence="5">Elongator complex protein 5</fullName>
    </recommendedName>
</protein>